<keyword evidence="10 13" id="KW-0067">ATP-binding</keyword>
<proteinExistence type="inferred from homology"/>
<dbReference type="GO" id="GO:0009245">
    <property type="term" value="P:lipid A biosynthetic process"/>
    <property type="evidence" value="ECO:0007669"/>
    <property type="project" value="UniProtKB-UniRule"/>
</dbReference>
<dbReference type="SUPFAM" id="SSF52540">
    <property type="entry name" value="P-loop containing nucleoside triphosphate hydrolases"/>
    <property type="match status" value="1"/>
</dbReference>
<keyword evidence="9 13" id="KW-0418">Kinase</keyword>
<organism evidence="14 15">
    <name type="scientific">Photobacterium damselae</name>
    <dbReference type="NCBI Taxonomy" id="38293"/>
    <lineage>
        <taxon>Bacteria</taxon>
        <taxon>Pseudomonadati</taxon>
        <taxon>Pseudomonadota</taxon>
        <taxon>Gammaproteobacteria</taxon>
        <taxon>Vibrionales</taxon>
        <taxon>Vibrionaceae</taxon>
        <taxon>Photobacterium</taxon>
    </lineage>
</organism>
<keyword evidence="8 13" id="KW-0547">Nucleotide-binding</keyword>
<evidence type="ECO:0000256" key="4">
    <source>
        <dbReference type="ARBA" id="ARBA00016436"/>
    </source>
</evidence>
<evidence type="ECO:0000256" key="7">
    <source>
        <dbReference type="ARBA" id="ARBA00022679"/>
    </source>
</evidence>
<evidence type="ECO:0000256" key="5">
    <source>
        <dbReference type="ARBA" id="ARBA00022516"/>
    </source>
</evidence>
<dbReference type="PANTHER" id="PTHR42724:SF1">
    <property type="entry name" value="TETRAACYLDISACCHARIDE 4'-KINASE, MITOCHONDRIAL-RELATED"/>
    <property type="match status" value="1"/>
</dbReference>
<comment type="catalytic activity">
    <reaction evidence="13">
        <text>a lipid A disaccharide + ATP = a lipid IVA + ADP + H(+)</text>
        <dbReference type="Rhea" id="RHEA:67840"/>
        <dbReference type="ChEBI" id="CHEBI:15378"/>
        <dbReference type="ChEBI" id="CHEBI:30616"/>
        <dbReference type="ChEBI" id="CHEBI:176343"/>
        <dbReference type="ChEBI" id="CHEBI:176425"/>
        <dbReference type="ChEBI" id="CHEBI:456216"/>
        <dbReference type="EC" id="2.7.1.130"/>
    </reaction>
</comment>
<feature type="binding site" evidence="13">
    <location>
        <begin position="68"/>
        <end position="75"/>
    </location>
    <ligand>
        <name>ATP</name>
        <dbReference type="ChEBI" id="CHEBI:30616"/>
    </ligand>
</feature>
<keyword evidence="5 13" id="KW-0444">Lipid biosynthesis</keyword>
<sequence length="344" mass="38014">MANLIEKLWFQHPPKGGMLFLYGVTWPIFFPLSKLFGYIAKKRREEYRSGKKQAYRAPVPVVVVGNITAGGNGKTPVVVWLVEQLQARGYKPGVVSRGYGGKAPYYPYLVNSDTPASIVGDEPVLIQRRTQAPVAVAPKRAEAVKLLIEQGVDIIITDDGLQHYALERDLELVVIDGQRRFGNEQLIPLGPLREPCLRLNEVDFLICNGGKPQANEAAMSLKPAPLINMKTGLRCDVSQLSDVVAMAGIGHPPRFFNTLSALGVTPIKCQPFADHQAMVEDELVQLAQHGQHLVMTEKDAVKCHGFARDNWWYLPVDAEIDSEHATAIINQIIEVKEKYGSPSA</sequence>
<dbReference type="PANTHER" id="PTHR42724">
    <property type="entry name" value="TETRAACYLDISACCHARIDE 4'-KINASE"/>
    <property type="match status" value="1"/>
</dbReference>
<evidence type="ECO:0000256" key="8">
    <source>
        <dbReference type="ARBA" id="ARBA00022741"/>
    </source>
</evidence>
<evidence type="ECO:0000313" key="15">
    <source>
        <dbReference type="Proteomes" id="UP000251647"/>
    </source>
</evidence>
<dbReference type="InterPro" id="IPR003758">
    <property type="entry name" value="LpxK"/>
</dbReference>
<evidence type="ECO:0000256" key="13">
    <source>
        <dbReference type="HAMAP-Rule" id="MF_00409"/>
    </source>
</evidence>
<dbReference type="GO" id="GO:0009029">
    <property type="term" value="F:lipid-A 4'-kinase activity"/>
    <property type="evidence" value="ECO:0007669"/>
    <property type="project" value="UniProtKB-UniRule"/>
</dbReference>
<dbReference type="Pfam" id="PF02606">
    <property type="entry name" value="LpxK"/>
    <property type="match status" value="1"/>
</dbReference>
<evidence type="ECO:0000256" key="11">
    <source>
        <dbReference type="ARBA" id="ARBA00023098"/>
    </source>
</evidence>
<dbReference type="RefSeq" id="WP_005298844.1">
    <property type="nucleotide sequence ID" value="NZ_CP073684.1"/>
</dbReference>
<evidence type="ECO:0000313" key="14">
    <source>
        <dbReference type="EMBL" id="SPY28512.1"/>
    </source>
</evidence>
<dbReference type="GO" id="GO:0009244">
    <property type="term" value="P:lipopolysaccharide core region biosynthetic process"/>
    <property type="evidence" value="ECO:0007669"/>
    <property type="project" value="TreeGrafter"/>
</dbReference>
<evidence type="ECO:0000256" key="9">
    <source>
        <dbReference type="ARBA" id="ARBA00022777"/>
    </source>
</evidence>
<keyword evidence="6 13" id="KW-0441">Lipid A biosynthesis</keyword>
<dbReference type="NCBIfam" id="TIGR00682">
    <property type="entry name" value="lpxK"/>
    <property type="match status" value="1"/>
</dbReference>
<dbReference type="OrthoDB" id="9766423at2"/>
<evidence type="ECO:0000256" key="3">
    <source>
        <dbReference type="ARBA" id="ARBA00012071"/>
    </source>
</evidence>
<keyword evidence="11 13" id="KW-0443">Lipid metabolism</keyword>
<name>A0A2T3QNT9_PHODM</name>
<comment type="function">
    <text evidence="1 13">Transfers the gamma-phosphate of ATP to the 4'-position of a tetraacyldisaccharide 1-phosphate intermediate (termed DS-1-P) to form tetraacyldisaccharide 1,4'-bis-phosphate (lipid IVA).</text>
</comment>
<dbReference type="GO" id="GO:0005886">
    <property type="term" value="C:plasma membrane"/>
    <property type="evidence" value="ECO:0007669"/>
    <property type="project" value="TreeGrafter"/>
</dbReference>
<comment type="pathway">
    <text evidence="2 13">Glycolipid biosynthesis; lipid IV(A) biosynthesis; lipid IV(A) from (3R)-3-hydroxytetradecanoyl-[acyl-carrier-protein] and UDP-N-acetyl-alpha-D-glucosamine: step 6/6.</text>
</comment>
<comment type="similarity">
    <text evidence="13">Belongs to the LpxK family.</text>
</comment>
<evidence type="ECO:0000256" key="2">
    <source>
        <dbReference type="ARBA" id="ARBA00004870"/>
    </source>
</evidence>
<keyword evidence="7 13" id="KW-0808">Transferase</keyword>
<evidence type="ECO:0000256" key="6">
    <source>
        <dbReference type="ARBA" id="ARBA00022556"/>
    </source>
</evidence>
<accession>A0A2T3QNT9</accession>
<evidence type="ECO:0000256" key="10">
    <source>
        <dbReference type="ARBA" id="ARBA00022840"/>
    </source>
</evidence>
<dbReference type="Proteomes" id="UP000251647">
    <property type="component" value="Unassembled WGS sequence"/>
</dbReference>
<evidence type="ECO:0000256" key="12">
    <source>
        <dbReference type="ARBA" id="ARBA00029757"/>
    </source>
</evidence>
<evidence type="ECO:0000256" key="1">
    <source>
        <dbReference type="ARBA" id="ARBA00002274"/>
    </source>
</evidence>
<dbReference type="EC" id="2.7.1.130" evidence="3 13"/>
<protein>
    <recommendedName>
        <fullName evidence="4 13">Tetraacyldisaccharide 4'-kinase</fullName>
        <ecNumber evidence="3 13">2.7.1.130</ecNumber>
    </recommendedName>
    <alternativeName>
        <fullName evidence="12 13">Lipid A 4'-kinase</fullName>
    </alternativeName>
</protein>
<gene>
    <name evidence="13 14" type="primary">lpxK</name>
    <name evidence="14" type="ORF">NCTC11647_01603</name>
</gene>
<dbReference type="EMBL" id="UATL01000001">
    <property type="protein sequence ID" value="SPY28512.1"/>
    <property type="molecule type" value="Genomic_DNA"/>
</dbReference>
<dbReference type="HAMAP" id="MF_00409">
    <property type="entry name" value="LpxK"/>
    <property type="match status" value="1"/>
</dbReference>
<dbReference type="InterPro" id="IPR027417">
    <property type="entry name" value="P-loop_NTPase"/>
</dbReference>
<reference evidence="14 15" key="1">
    <citation type="submission" date="2018-06" db="EMBL/GenBank/DDBJ databases">
        <authorList>
            <consortium name="Pathogen Informatics"/>
            <person name="Doyle S."/>
        </authorList>
    </citation>
    <scope>NUCLEOTIDE SEQUENCE [LARGE SCALE GENOMIC DNA]</scope>
    <source>
        <strain evidence="14 15">NCTC11647</strain>
    </source>
</reference>
<dbReference type="AlphaFoldDB" id="A0A2T3QNT9"/>
<dbReference type="UniPathway" id="UPA00359">
    <property type="reaction ID" value="UER00482"/>
</dbReference>
<dbReference type="GO" id="GO:0005524">
    <property type="term" value="F:ATP binding"/>
    <property type="evidence" value="ECO:0007669"/>
    <property type="project" value="UniProtKB-UniRule"/>
</dbReference>